<comment type="subcellular location">
    <subcellularLocation>
        <location evidence="1">Cell membrane</location>
        <topology evidence="1">Multi-pass membrane protein</topology>
    </subcellularLocation>
</comment>
<sequence>MLNDRQLKIDTLRGLACILLVAYHVIGSDPSNGLKIADGLYRNLNDLLAYVRMPLFTFLSGIVYAYRPCRSDTADFLTKKARRLLIPMITVGTIFVLLQHFTPGSEATVENWYLLHIIPVAHYWFIESLFLVFVLIAFLEKKNLLNGRKTWSLVVACSMVFYTLPIYWPYFSFAGFVYLTPFFLAGMGIQRYGLMENPKKYLALVALFLLAGVFVLLGLGILPMYGQRTLPTLLIGVGACVTLLALGVKSTILARMGVFSYSIYLFHVFFTAFSRIVLNKVGSLPTEVIFVLSLVAGVLGPIMLEKILEKFDWCRVLFLGKAAKKEIRPESPRHVQAGQ</sequence>
<feature type="transmembrane region" description="Helical" evidence="7">
    <location>
        <begin position="12"/>
        <end position="27"/>
    </location>
</feature>
<proteinExistence type="inferred from homology"/>
<comment type="caution">
    <text evidence="9">The sequence shown here is derived from an EMBL/GenBank/DDBJ whole genome shotgun (WGS) entry which is preliminary data.</text>
</comment>
<keyword evidence="4 7" id="KW-0812">Transmembrane</keyword>
<name>A0ABT1XG99_9BURK</name>
<feature type="domain" description="Acyltransferase 3" evidence="8">
    <location>
        <begin position="8"/>
        <end position="303"/>
    </location>
</feature>
<dbReference type="Proteomes" id="UP001165267">
    <property type="component" value="Unassembled WGS sequence"/>
</dbReference>
<dbReference type="GO" id="GO:0016746">
    <property type="term" value="F:acyltransferase activity"/>
    <property type="evidence" value="ECO:0007669"/>
    <property type="project" value="UniProtKB-KW"/>
</dbReference>
<dbReference type="InterPro" id="IPR002656">
    <property type="entry name" value="Acyl_transf_3_dom"/>
</dbReference>
<keyword evidence="10" id="KW-1185">Reference proteome</keyword>
<dbReference type="PANTHER" id="PTHR40074:SF2">
    <property type="entry name" value="O-ACETYLTRANSFERASE WECH"/>
    <property type="match status" value="1"/>
</dbReference>
<keyword evidence="3" id="KW-1003">Cell membrane</keyword>
<feature type="transmembrane region" description="Helical" evidence="7">
    <location>
        <begin position="176"/>
        <end position="194"/>
    </location>
</feature>
<keyword evidence="9" id="KW-0808">Transferase</keyword>
<feature type="transmembrane region" description="Helical" evidence="7">
    <location>
        <begin position="84"/>
        <end position="101"/>
    </location>
</feature>
<gene>
    <name evidence="9" type="ORF">NSP04_04630</name>
</gene>
<evidence type="ECO:0000256" key="1">
    <source>
        <dbReference type="ARBA" id="ARBA00004651"/>
    </source>
</evidence>
<evidence type="ECO:0000256" key="2">
    <source>
        <dbReference type="ARBA" id="ARBA00007400"/>
    </source>
</evidence>
<evidence type="ECO:0000256" key="3">
    <source>
        <dbReference type="ARBA" id="ARBA00022475"/>
    </source>
</evidence>
<evidence type="ECO:0000256" key="5">
    <source>
        <dbReference type="ARBA" id="ARBA00022989"/>
    </source>
</evidence>
<feature type="transmembrane region" description="Helical" evidence="7">
    <location>
        <begin position="201"/>
        <end position="222"/>
    </location>
</feature>
<evidence type="ECO:0000256" key="4">
    <source>
        <dbReference type="ARBA" id="ARBA00022692"/>
    </source>
</evidence>
<accession>A0ABT1XG99</accession>
<feature type="transmembrane region" description="Helical" evidence="7">
    <location>
        <begin position="258"/>
        <end position="278"/>
    </location>
</feature>
<feature type="transmembrane region" description="Helical" evidence="7">
    <location>
        <begin position="121"/>
        <end position="139"/>
    </location>
</feature>
<dbReference type="PANTHER" id="PTHR40074">
    <property type="entry name" value="O-ACETYLTRANSFERASE WECH"/>
    <property type="match status" value="1"/>
</dbReference>
<evidence type="ECO:0000256" key="6">
    <source>
        <dbReference type="ARBA" id="ARBA00023136"/>
    </source>
</evidence>
<comment type="similarity">
    <text evidence="2">Belongs to the acyltransferase 3 family.</text>
</comment>
<keyword evidence="9" id="KW-0012">Acyltransferase</keyword>
<reference evidence="9" key="1">
    <citation type="submission" date="2022-07" db="EMBL/GenBank/DDBJ databases">
        <authorList>
            <person name="Xamxidin M."/>
        </authorList>
    </citation>
    <scope>NUCLEOTIDE SEQUENCE</scope>
    <source>
        <strain evidence="9">YS8-69</strain>
    </source>
</reference>
<evidence type="ECO:0000313" key="10">
    <source>
        <dbReference type="Proteomes" id="UP001165267"/>
    </source>
</evidence>
<feature type="transmembrane region" description="Helical" evidence="7">
    <location>
        <begin position="284"/>
        <end position="304"/>
    </location>
</feature>
<evidence type="ECO:0000259" key="8">
    <source>
        <dbReference type="Pfam" id="PF01757"/>
    </source>
</evidence>
<organism evidence="9 10">
    <name type="scientific">Limnobacter parvus</name>
    <dbReference type="NCBI Taxonomy" id="2939690"/>
    <lineage>
        <taxon>Bacteria</taxon>
        <taxon>Pseudomonadati</taxon>
        <taxon>Pseudomonadota</taxon>
        <taxon>Betaproteobacteria</taxon>
        <taxon>Burkholderiales</taxon>
        <taxon>Burkholderiaceae</taxon>
        <taxon>Limnobacter</taxon>
    </lineage>
</organism>
<dbReference type="RefSeq" id="WP_257511156.1">
    <property type="nucleotide sequence ID" value="NZ_JANKHG010000014.1"/>
</dbReference>
<feature type="transmembrane region" description="Helical" evidence="7">
    <location>
        <begin position="228"/>
        <end position="246"/>
    </location>
</feature>
<dbReference type="EMBL" id="JANKHG010000014">
    <property type="protein sequence ID" value="MCR2745929.1"/>
    <property type="molecule type" value="Genomic_DNA"/>
</dbReference>
<protein>
    <submittedName>
        <fullName evidence="9">Acyltransferase</fullName>
    </submittedName>
</protein>
<feature type="transmembrane region" description="Helical" evidence="7">
    <location>
        <begin position="151"/>
        <end position="170"/>
    </location>
</feature>
<evidence type="ECO:0000313" key="9">
    <source>
        <dbReference type="EMBL" id="MCR2745929.1"/>
    </source>
</evidence>
<keyword evidence="6 7" id="KW-0472">Membrane</keyword>
<evidence type="ECO:0000256" key="7">
    <source>
        <dbReference type="SAM" id="Phobius"/>
    </source>
</evidence>
<dbReference type="Pfam" id="PF01757">
    <property type="entry name" value="Acyl_transf_3"/>
    <property type="match status" value="1"/>
</dbReference>
<feature type="transmembrane region" description="Helical" evidence="7">
    <location>
        <begin position="47"/>
        <end position="64"/>
    </location>
</feature>
<keyword evidence="5 7" id="KW-1133">Transmembrane helix</keyword>